<dbReference type="AlphaFoldDB" id="A0AAV4P8F7"/>
<evidence type="ECO:0000313" key="2">
    <source>
        <dbReference type="Proteomes" id="UP001054945"/>
    </source>
</evidence>
<dbReference type="Proteomes" id="UP001054945">
    <property type="component" value="Unassembled WGS sequence"/>
</dbReference>
<protein>
    <submittedName>
        <fullName evidence="1">Uncharacterized protein</fullName>
    </submittedName>
</protein>
<name>A0AAV4P8F7_CAEEX</name>
<organism evidence="1 2">
    <name type="scientific">Caerostris extrusa</name>
    <name type="common">Bark spider</name>
    <name type="synonym">Caerostris bankana</name>
    <dbReference type="NCBI Taxonomy" id="172846"/>
    <lineage>
        <taxon>Eukaryota</taxon>
        <taxon>Metazoa</taxon>
        <taxon>Ecdysozoa</taxon>
        <taxon>Arthropoda</taxon>
        <taxon>Chelicerata</taxon>
        <taxon>Arachnida</taxon>
        <taxon>Araneae</taxon>
        <taxon>Araneomorphae</taxon>
        <taxon>Entelegynae</taxon>
        <taxon>Araneoidea</taxon>
        <taxon>Araneidae</taxon>
        <taxon>Caerostris</taxon>
    </lineage>
</organism>
<keyword evidence="2" id="KW-1185">Reference proteome</keyword>
<evidence type="ECO:0000313" key="1">
    <source>
        <dbReference type="EMBL" id="GIX93309.1"/>
    </source>
</evidence>
<gene>
    <name evidence="1" type="ORF">CEXT_73911</name>
</gene>
<comment type="caution">
    <text evidence="1">The sequence shown here is derived from an EMBL/GenBank/DDBJ whole genome shotgun (WGS) entry which is preliminary data.</text>
</comment>
<dbReference type="EMBL" id="BPLR01004231">
    <property type="protein sequence ID" value="GIX93309.1"/>
    <property type="molecule type" value="Genomic_DNA"/>
</dbReference>
<sequence length="103" mass="12070">MRGQTQRIKFRGRRNFWKMENNLYPRPPSRGYYYFFTRQGKLRVTNHNGRGQSSNVGHCSPRSSPLSLPSHFLMIIPKSMNSKNGGKNAPNFRLRLSFTHKNQ</sequence>
<proteinExistence type="predicted"/>
<accession>A0AAV4P8F7</accession>
<reference evidence="1 2" key="1">
    <citation type="submission" date="2021-06" db="EMBL/GenBank/DDBJ databases">
        <title>Caerostris extrusa draft genome.</title>
        <authorList>
            <person name="Kono N."/>
            <person name="Arakawa K."/>
        </authorList>
    </citation>
    <scope>NUCLEOTIDE SEQUENCE [LARGE SCALE GENOMIC DNA]</scope>
</reference>